<dbReference type="RefSeq" id="WP_119865460.1">
    <property type="nucleotide sequence ID" value="NZ_CP016786.1"/>
</dbReference>
<proteinExistence type="inferred from homology"/>
<dbReference type="InterPro" id="IPR004089">
    <property type="entry name" value="MCPsignal_dom"/>
</dbReference>
<feature type="domain" description="Methyl-accepting transducer" evidence="6">
    <location>
        <begin position="283"/>
        <end position="541"/>
    </location>
</feature>
<evidence type="ECO:0000256" key="4">
    <source>
        <dbReference type="SAM" id="Coils"/>
    </source>
</evidence>
<gene>
    <name evidence="8" type="ORF">BEN51_07475</name>
</gene>
<keyword evidence="5" id="KW-1133">Transmembrane helix</keyword>
<dbReference type="PROSITE" id="PS50885">
    <property type="entry name" value="HAMP"/>
    <property type="match status" value="1"/>
</dbReference>
<dbReference type="PRINTS" id="PR00260">
    <property type="entry name" value="CHEMTRNSDUCR"/>
</dbReference>
<dbReference type="GO" id="GO:0016020">
    <property type="term" value="C:membrane"/>
    <property type="evidence" value="ECO:0007669"/>
    <property type="project" value="InterPro"/>
</dbReference>
<dbReference type="EMBL" id="CP016786">
    <property type="protein sequence ID" value="ASW43324.1"/>
    <property type="molecule type" value="Genomic_DNA"/>
</dbReference>
<dbReference type="GO" id="GO:0006935">
    <property type="term" value="P:chemotaxis"/>
    <property type="evidence" value="ECO:0007669"/>
    <property type="project" value="InterPro"/>
</dbReference>
<dbReference type="Pfam" id="PF12729">
    <property type="entry name" value="4HB_MCP_1"/>
    <property type="match status" value="1"/>
</dbReference>
<dbReference type="InterPro" id="IPR004090">
    <property type="entry name" value="Chemotax_Me-accpt_rcpt"/>
</dbReference>
<dbReference type="Pfam" id="PF00672">
    <property type="entry name" value="HAMP"/>
    <property type="match status" value="1"/>
</dbReference>
<dbReference type="PANTHER" id="PTHR32089">
    <property type="entry name" value="METHYL-ACCEPTING CHEMOTAXIS PROTEIN MCPB"/>
    <property type="match status" value="1"/>
</dbReference>
<evidence type="ECO:0000256" key="3">
    <source>
        <dbReference type="PROSITE-ProRule" id="PRU00284"/>
    </source>
</evidence>
<dbReference type="Pfam" id="PF00015">
    <property type="entry name" value="MCPsignal"/>
    <property type="match status" value="1"/>
</dbReference>
<evidence type="ECO:0000256" key="5">
    <source>
        <dbReference type="SAM" id="Phobius"/>
    </source>
</evidence>
<dbReference type="SUPFAM" id="SSF58104">
    <property type="entry name" value="Methyl-accepting chemotaxis protein (MCP) signaling domain"/>
    <property type="match status" value="1"/>
</dbReference>
<dbReference type="GO" id="GO:0007165">
    <property type="term" value="P:signal transduction"/>
    <property type="evidence" value="ECO:0007669"/>
    <property type="project" value="UniProtKB-KW"/>
</dbReference>
<reference evidence="8 9" key="1">
    <citation type="submission" date="2016-08" db="EMBL/GenBank/DDBJ databases">
        <title>Complete Genome Sequence Of The Indigo Reducing Clostridium isatidis DSM15098.</title>
        <authorList>
            <person name="Little G.T."/>
            <person name="Minton N.P."/>
        </authorList>
    </citation>
    <scope>NUCLEOTIDE SEQUENCE [LARGE SCALE GENOMIC DNA]</scope>
    <source>
        <strain evidence="8 9">DSM 15098</strain>
    </source>
</reference>
<evidence type="ECO:0000259" key="7">
    <source>
        <dbReference type="PROSITE" id="PS50885"/>
    </source>
</evidence>
<feature type="domain" description="HAMP" evidence="7">
    <location>
        <begin position="212"/>
        <end position="264"/>
    </location>
</feature>
<dbReference type="GO" id="GO:0004888">
    <property type="term" value="F:transmembrane signaling receptor activity"/>
    <property type="evidence" value="ECO:0007669"/>
    <property type="project" value="InterPro"/>
</dbReference>
<dbReference type="SMART" id="SM00283">
    <property type="entry name" value="MA"/>
    <property type="match status" value="1"/>
</dbReference>
<feature type="coiled-coil region" evidence="4">
    <location>
        <begin position="108"/>
        <end position="176"/>
    </location>
</feature>
<evidence type="ECO:0000256" key="2">
    <source>
        <dbReference type="ARBA" id="ARBA00029447"/>
    </source>
</evidence>
<dbReference type="CDD" id="cd06225">
    <property type="entry name" value="HAMP"/>
    <property type="match status" value="1"/>
</dbReference>
<protein>
    <submittedName>
        <fullName evidence="8">Chemotaxis protein</fullName>
    </submittedName>
</protein>
<evidence type="ECO:0000256" key="1">
    <source>
        <dbReference type="ARBA" id="ARBA00023224"/>
    </source>
</evidence>
<evidence type="ECO:0000259" key="6">
    <source>
        <dbReference type="PROSITE" id="PS50111"/>
    </source>
</evidence>
<feature type="transmembrane region" description="Helical" evidence="5">
    <location>
        <begin position="189"/>
        <end position="208"/>
    </location>
</feature>
<dbReference type="SMART" id="SM00304">
    <property type="entry name" value="HAMP"/>
    <property type="match status" value="1"/>
</dbReference>
<accession>A0A343JCR6</accession>
<dbReference type="PANTHER" id="PTHR32089:SF112">
    <property type="entry name" value="LYSOZYME-LIKE PROTEIN-RELATED"/>
    <property type="match status" value="1"/>
</dbReference>
<dbReference type="Proteomes" id="UP000264883">
    <property type="component" value="Chromosome"/>
</dbReference>
<dbReference type="InterPro" id="IPR003660">
    <property type="entry name" value="HAMP_dom"/>
</dbReference>
<sequence>MIRKLKISQKLILSSIISTIFLLIVGGFALKSMWKININGQNIYNNNLMALKYIYSIQSNVDDTLLNFEYMLNKDNISNISDYEKNIANNTSSNNWLFEEYEKLPSTSEKQEEEYKQVKDTLALYREVRDRIINYVKEENYNEANKTYRNEYIKIKDQLIAELDDLIEENVIQAENTANVNSAIYKSSFILQIIIILAASLFLFLIGYSMAKWLSRRINNAVNFVNNLAEGDLTQEAKITSEDELGKMAIALNKASKNMRGLVTELISGMENMSASSEELTATMEEISATIINIKEAAELIAEGDGELSASSEEVSATTEEIEIHIKDLADKALEADKISAEIMERALMIRNKAEESSSSANELYEDKEIKIKKAIKDIEILEEIRVMAEAISQIAEQTNLLSLNASIEAARAGEAGKGFAVVAEEIRKLAEQSAQSVTHISRIIKDVRDAIDNLVVNTNDILAFMDNKVKPDYEMLKETGIQYQNDAEFVHKMSNEISISTNTISSSINEVNNAMTNVTELTQQSAASSEEILGSLTETSSAVEEVAKQAQSTSELAERLSSSSNKFKI</sequence>
<dbReference type="OrthoDB" id="1887545at2"/>
<keyword evidence="4" id="KW-0175">Coiled coil</keyword>
<dbReference type="Gene3D" id="1.10.287.950">
    <property type="entry name" value="Methyl-accepting chemotaxis protein"/>
    <property type="match status" value="1"/>
</dbReference>
<keyword evidence="5" id="KW-0472">Membrane</keyword>
<keyword evidence="5" id="KW-0812">Transmembrane</keyword>
<dbReference type="AlphaFoldDB" id="A0A343JCR6"/>
<keyword evidence="1 3" id="KW-0807">Transducer</keyword>
<dbReference type="KEGG" id="cia:BEN51_07475"/>
<evidence type="ECO:0000313" key="8">
    <source>
        <dbReference type="EMBL" id="ASW43324.1"/>
    </source>
</evidence>
<feature type="transmembrane region" description="Helical" evidence="5">
    <location>
        <begin position="12"/>
        <end position="34"/>
    </location>
</feature>
<name>A0A343JCR6_9CLOT</name>
<keyword evidence="9" id="KW-1185">Reference proteome</keyword>
<organism evidence="8 9">
    <name type="scientific">Clostridium isatidis</name>
    <dbReference type="NCBI Taxonomy" id="182773"/>
    <lineage>
        <taxon>Bacteria</taxon>
        <taxon>Bacillati</taxon>
        <taxon>Bacillota</taxon>
        <taxon>Clostridia</taxon>
        <taxon>Eubacteriales</taxon>
        <taxon>Clostridiaceae</taxon>
        <taxon>Clostridium</taxon>
    </lineage>
</organism>
<dbReference type="PROSITE" id="PS50111">
    <property type="entry name" value="CHEMOTAXIS_TRANSDUC_2"/>
    <property type="match status" value="1"/>
</dbReference>
<comment type="similarity">
    <text evidence="2">Belongs to the methyl-accepting chemotaxis (MCP) protein family.</text>
</comment>
<dbReference type="InterPro" id="IPR024478">
    <property type="entry name" value="HlyB_4HB_MCP"/>
</dbReference>
<evidence type="ECO:0000313" key="9">
    <source>
        <dbReference type="Proteomes" id="UP000264883"/>
    </source>
</evidence>